<accession>A0A1J5RWS7</accession>
<dbReference type="GO" id="GO:0016791">
    <property type="term" value="F:phosphatase activity"/>
    <property type="evidence" value="ECO:0007669"/>
    <property type="project" value="TreeGrafter"/>
</dbReference>
<name>A0A1J5RWS7_9ZZZZ</name>
<dbReference type="Pfam" id="PF00300">
    <property type="entry name" value="His_Phos_1"/>
    <property type="match status" value="1"/>
</dbReference>
<proteinExistence type="predicted"/>
<sequence length="188" mass="21021">MAAHAVFDLLRHGQTGFEGFRGRLDDSLSPEGWEQLRKATAHQNSWQSVVSSPLARCADFAAEVSRGLGASLTIDDRLSELDFGDWEGQDPKRLMQTDPDGLRRFWQDPWSFTPPRAEPLRAFEQRVCEAWKALSDRLAGQRVLVITHGGVIRLLLILAHGKPRSELLQLEVPHASLHRIGAYGCVTT</sequence>
<dbReference type="Gene3D" id="3.40.50.1240">
    <property type="entry name" value="Phosphoglycerate mutase-like"/>
    <property type="match status" value="1"/>
</dbReference>
<evidence type="ECO:0000313" key="1">
    <source>
        <dbReference type="EMBL" id="OIQ93931.1"/>
    </source>
</evidence>
<keyword evidence="1" id="KW-0378">Hydrolase</keyword>
<dbReference type="PIRSF" id="PIRSF000709">
    <property type="entry name" value="6PFK_2-Ptase"/>
    <property type="match status" value="1"/>
</dbReference>
<dbReference type="CDD" id="cd07067">
    <property type="entry name" value="HP_PGM_like"/>
    <property type="match status" value="1"/>
</dbReference>
<protein>
    <submittedName>
        <fullName evidence="1">Putative phosphoserine phosphatase 2</fullName>
        <ecNumber evidence="1">3.1.3.3</ecNumber>
    </submittedName>
</protein>
<dbReference type="InterPro" id="IPR029033">
    <property type="entry name" value="His_PPase_superfam"/>
</dbReference>
<organism evidence="1">
    <name type="scientific">mine drainage metagenome</name>
    <dbReference type="NCBI Taxonomy" id="410659"/>
    <lineage>
        <taxon>unclassified sequences</taxon>
        <taxon>metagenomes</taxon>
        <taxon>ecological metagenomes</taxon>
    </lineage>
</organism>
<dbReference type="EC" id="3.1.3.3" evidence="1"/>
<dbReference type="PANTHER" id="PTHR48100:SF1">
    <property type="entry name" value="HISTIDINE PHOSPHATASE FAMILY PROTEIN-RELATED"/>
    <property type="match status" value="1"/>
</dbReference>
<reference evidence="1" key="1">
    <citation type="submission" date="2016-10" db="EMBL/GenBank/DDBJ databases">
        <title>Sequence of Gallionella enrichment culture.</title>
        <authorList>
            <person name="Poehlein A."/>
            <person name="Muehling M."/>
            <person name="Daniel R."/>
        </authorList>
    </citation>
    <scope>NUCLEOTIDE SEQUENCE</scope>
</reference>
<gene>
    <name evidence="1" type="primary">pspB_3</name>
    <name evidence="1" type="ORF">GALL_241190</name>
</gene>
<dbReference type="AlphaFoldDB" id="A0A1J5RWS7"/>
<dbReference type="SUPFAM" id="SSF53254">
    <property type="entry name" value="Phosphoglycerate mutase-like"/>
    <property type="match status" value="1"/>
</dbReference>
<dbReference type="EMBL" id="MLJW01000197">
    <property type="protein sequence ID" value="OIQ93931.1"/>
    <property type="molecule type" value="Genomic_DNA"/>
</dbReference>
<dbReference type="GO" id="GO:0005737">
    <property type="term" value="C:cytoplasm"/>
    <property type="evidence" value="ECO:0007669"/>
    <property type="project" value="TreeGrafter"/>
</dbReference>
<dbReference type="SMART" id="SM00855">
    <property type="entry name" value="PGAM"/>
    <property type="match status" value="1"/>
</dbReference>
<dbReference type="PANTHER" id="PTHR48100">
    <property type="entry name" value="BROAD-SPECIFICITY PHOSPHATASE YOR283W-RELATED"/>
    <property type="match status" value="1"/>
</dbReference>
<dbReference type="InterPro" id="IPR013078">
    <property type="entry name" value="His_Pase_superF_clade-1"/>
</dbReference>
<dbReference type="InterPro" id="IPR050275">
    <property type="entry name" value="PGM_Phosphatase"/>
</dbReference>
<comment type="caution">
    <text evidence="1">The sequence shown here is derived from an EMBL/GenBank/DDBJ whole genome shotgun (WGS) entry which is preliminary data.</text>
</comment>